<dbReference type="InterPro" id="IPR011051">
    <property type="entry name" value="RmlC_Cupin_sf"/>
</dbReference>
<reference evidence="1 2" key="1">
    <citation type="journal article" date="2013" name="Stand. Genomic Sci.">
        <title>Genomic Encyclopedia of Type Strains, Phase I: The one thousand microbial genomes (KMG-I) project.</title>
        <authorList>
            <person name="Kyrpides N.C."/>
            <person name="Woyke T."/>
            <person name="Eisen J.A."/>
            <person name="Garrity G."/>
            <person name="Lilburn T.G."/>
            <person name="Beck B.J."/>
            <person name="Whitman W.B."/>
            <person name="Hugenholtz P."/>
            <person name="Klenk H.P."/>
        </authorList>
    </citation>
    <scope>NUCLEOTIDE SEQUENCE [LARGE SCALE GENOMIC DNA]</scope>
    <source>
        <strain evidence="1 2">DSM 13484</strain>
    </source>
</reference>
<evidence type="ECO:0008006" key="3">
    <source>
        <dbReference type="Google" id="ProtNLM"/>
    </source>
</evidence>
<keyword evidence="2" id="KW-1185">Reference proteome</keyword>
<dbReference type="AlphaFoldDB" id="A0A562T8E1"/>
<dbReference type="SUPFAM" id="SSF51182">
    <property type="entry name" value="RmlC-like cupins"/>
    <property type="match status" value="1"/>
</dbReference>
<comment type="caution">
    <text evidence="1">The sequence shown here is derived from an EMBL/GenBank/DDBJ whole genome shotgun (WGS) entry which is preliminary data.</text>
</comment>
<gene>
    <name evidence="1" type="ORF">LX66_3310</name>
</gene>
<dbReference type="EMBL" id="VLLG01000003">
    <property type="protein sequence ID" value="TWI89216.1"/>
    <property type="molecule type" value="Genomic_DNA"/>
</dbReference>
<evidence type="ECO:0000313" key="1">
    <source>
        <dbReference type="EMBL" id="TWI89216.1"/>
    </source>
</evidence>
<dbReference type="OrthoDB" id="1467537at2"/>
<organism evidence="1 2">
    <name type="scientific">Chitinophaga japonensis</name>
    <name type="common">Flexibacter japonensis</name>
    <dbReference type="NCBI Taxonomy" id="104662"/>
    <lineage>
        <taxon>Bacteria</taxon>
        <taxon>Pseudomonadati</taxon>
        <taxon>Bacteroidota</taxon>
        <taxon>Chitinophagia</taxon>
        <taxon>Chitinophagales</taxon>
        <taxon>Chitinophagaceae</taxon>
        <taxon>Chitinophaga</taxon>
    </lineage>
</organism>
<proteinExistence type="predicted"/>
<dbReference type="Proteomes" id="UP000316778">
    <property type="component" value="Unassembled WGS sequence"/>
</dbReference>
<sequence length="130" mass="14949">MVTVTPLELIGQDERGANYAWSSLRTGNFIICYRKAGSSSGQHYHEGKSDYKNPEIMFLLSGKAELHWCPVGEKEMRVTTLEAPARVEVAINIWHQLIAVTDCAFMELNSVEDVQRDSVRIWREEFEKRM</sequence>
<name>A0A562T8E1_CHIJA</name>
<dbReference type="RefSeq" id="WP_145715367.1">
    <property type="nucleotide sequence ID" value="NZ_BAAAFY010000001.1"/>
</dbReference>
<evidence type="ECO:0000313" key="2">
    <source>
        <dbReference type="Proteomes" id="UP000316778"/>
    </source>
</evidence>
<protein>
    <recommendedName>
        <fullName evidence="3">Cupin domain-containing protein</fullName>
    </recommendedName>
</protein>
<accession>A0A562T8E1</accession>
<dbReference type="InterPro" id="IPR014710">
    <property type="entry name" value="RmlC-like_jellyroll"/>
</dbReference>
<dbReference type="Gene3D" id="2.60.120.10">
    <property type="entry name" value="Jelly Rolls"/>
    <property type="match status" value="1"/>
</dbReference>